<protein>
    <submittedName>
        <fullName evidence="2">Uncharacterized protein</fullName>
    </submittedName>
</protein>
<feature type="compositionally biased region" description="Acidic residues" evidence="1">
    <location>
        <begin position="1"/>
        <end position="21"/>
    </location>
</feature>
<dbReference type="AlphaFoldDB" id="M0P792"/>
<dbReference type="EMBL" id="AOJH01000038">
    <property type="protein sequence ID" value="EMA65916.1"/>
    <property type="molecule type" value="Genomic_DNA"/>
</dbReference>
<organism evidence="2 3">
    <name type="scientific">Halorubrum kocurii JCM 14978</name>
    <dbReference type="NCBI Taxonomy" id="1230456"/>
    <lineage>
        <taxon>Archaea</taxon>
        <taxon>Methanobacteriati</taxon>
        <taxon>Methanobacteriota</taxon>
        <taxon>Stenosarchaea group</taxon>
        <taxon>Halobacteria</taxon>
        <taxon>Halobacteriales</taxon>
        <taxon>Haloferacaceae</taxon>
        <taxon>Halorubrum</taxon>
    </lineage>
</organism>
<evidence type="ECO:0000313" key="2">
    <source>
        <dbReference type="EMBL" id="EMA65916.1"/>
    </source>
</evidence>
<reference evidence="2 3" key="1">
    <citation type="journal article" date="2014" name="PLoS Genet.">
        <title>Phylogenetically driven sequencing of extremely halophilic archaea reveals strategies for static and dynamic osmo-response.</title>
        <authorList>
            <person name="Becker E.A."/>
            <person name="Seitzer P.M."/>
            <person name="Tritt A."/>
            <person name="Larsen D."/>
            <person name="Krusor M."/>
            <person name="Yao A.I."/>
            <person name="Wu D."/>
            <person name="Madern D."/>
            <person name="Eisen J.A."/>
            <person name="Darling A.E."/>
            <person name="Facciotti M.T."/>
        </authorList>
    </citation>
    <scope>NUCLEOTIDE SEQUENCE [LARGE SCALE GENOMIC DNA]</scope>
    <source>
        <strain evidence="2 3">JCM 14978</strain>
    </source>
</reference>
<feature type="compositionally biased region" description="Acidic residues" evidence="1">
    <location>
        <begin position="62"/>
        <end position="73"/>
    </location>
</feature>
<feature type="compositionally biased region" description="Basic and acidic residues" evidence="1">
    <location>
        <begin position="45"/>
        <end position="54"/>
    </location>
</feature>
<accession>M0P792</accession>
<evidence type="ECO:0000313" key="3">
    <source>
        <dbReference type="Proteomes" id="UP000011546"/>
    </source>
</evidence>
<feature type="non-terminal residue" evidence="2">
    <location>
        <position position="73"/>
    </location>
</feature>
<feature type="region of interest" description="Disordered" evidence="1">
    <location>
        <begin position="1"/>
        <end position="73"/>
    </location>
</feature>
<dbReference type="STRING" id="1230456.C468_05286"/>
<gene>
    <name evidence="2" type="ORF">C468_05286</name>
</gene>
<keyword evidence="3" id="KW-1185">Reference proteome</keyword>
<comment type="caution">
    <text evidence="2">The sequence shown here is derived from an EMBL/GenBank/DDBJ whole genome shotgun (WGS) entry which is preliminary data.</text>
</comment>
<proteinExistence type="predicted"/>
<sequence length="73" mass="7531">MTDDEPDAFEDDSGDPDEIDDPFARLDEDAPGDESGSDGPLFGEAKTENGDRGPAEAGADTGADDPFDELGPA</sequence>
<dbReference type="Proteomes" id="UP000011546">
    <property type="component" value="Unassembled WGS sequence"/>
</dbReference>
<evidence type="ECO:0000256" key="1">
    <source>
        <dbReference type="SAM" id="MobiDB-lite"/>
    </source>
</evidence>
<name>M0P792_9EURY</name>